<evidence type="ECO:0000256" key="1">
    <source>
        <dbReference type="ARBA" id="ARBA00001962"/>
    </source>
</evidence>
<dbReference type="CDD" id="cd08882">
    <property type="entry name" value="RHO_alpha_C_MupW-like"/>
    <property type="match status" value="1"/>
</dbReference>
<evidence type="ECO:0000256" key="6">
    <source>
        <dbReference type="ARBA" id="ARBA00023014"/>
    </source>
</evidence>
<evidence type="ECO:0000256" key="4">
    <source>
        <dbReference type="ARBA" id="ARBA00023002"/>
    </source>
</evidence>
<dbReference type="InterPro" id="IPR015879">
    <property type="entry name" value="Ring_hydroxy_dOase_asu_C_dom"/>
</dbReference>
<dbReference type="Pfam" id="PF00355">
    <property type="entry name" value="Rieske"/>
    <property type="match status" value="1"/>
</dbReference>
<evidence type="ECO:0000256" key="3">
    <source>
        <dbReference type="ARBA" id="ARBA00022723"/>
    </source>
</evidence>
<sequence length="468" mass="53744">MGVDNGNKSLLENVVELTDEDLGEPLTYPVDAFVSREYAEKEKDLLWPKVWQMAGRLEDITEVGSFLTYNVADDSIIVIRTGEQELKAYHNVCPHRGRQLVNTPDDVNSVTGRKKNFVCGFHGWTFDLDGQNTYILDKQDWKGALEDKKRICLSEVKVDTWGGWIYINMDPDCEPLLDFLGEVDRILSPFQFEKMRYKWRQWAIYPCNWKTAIEAFMEPYHVSGTHSQLLKYGQFYAYSKPYGLHGVSGFDERDKSQKTKQSTSVTRAGLGDPRISTYELARENYETVNYAASTETLVNAAKRLKDELPEGTPVQDVMAHWMKSAKADDAARGVEWPEITPEQQSEAGLAWSLFPNQTILQGVTFALCYRVRPYGDDPNKCIFESYALERFPEGEEPKTEWVYAEPNAEKWGMVLAQDFDNMEWVQKGMKSRGFRGTLPNPHQEQKITNFHRHLGRYMGVGAPKKIDY</sequence>
<dbReference type="GO" id="GO:0005506">
    <property type="term" value="F:iron ion binding"/>
    <property type="evidence" value="ECO:0007669"/>
    <property type="project" value="InterPro"/>
</dbReference>
<comment type="caution">
    <text evidence="9">The sequence shown here is derived from an EMBL/GenBank/DDBJ whole genome shotgun (WGS) entry which is preliminary data.</text>
</comment>
<reference evidence="10" key="1">
    <citation type="journal article" date="2019" name="Int. J. Syst. Evol. Microbiol.">
        <title>The Global Catalogue of Microorganisms (GCM) 10K type strain sequencing project: providing services to taxonomists for standard genome sequencing and annotation.</title>
        <authorList>
            <consortium name="The Broad Institute Genomics Platform"/>
            <consortium name="The Broad Institute Genome Sequencing Center for Infectious Disease"/>
            <person name="Wu L."/>
            <person name="Ma J."/>
        </authorList>
    </citation>
    <scope>NUCLEOTIDE SEQUENCE [LARGE SCALE GENOMIC DNA]</scope>
    <source>
        <strain evidence="10">JCM 19134</strain>
    </source>
</reference>
<keyword evidence="3" id="KW-0479">Metal-binding</keyword>
<dbReference type="Gene3D" id="3.90.380.10">
    <property type="entry name" value="Naphthalene 1,2-dioxygenase Alpha Subunit, Chain A, domain 1"/>
    <property type="match status" value="1"/>
</dbReference>
<comment type="cofactor">
    <cofactor evidence="1">
        <name>Fe cation</name>
        <dbReference type="ChEBI" id="CHEBI:24875"/>
    </cofactor>
</comment>
<dbReference type="PROSITE" id="PS51296">
    <property type="entry name" value="RIESKE"/>
    <property type="match status" value="1"/>
</dbReference>
<keyword evidence="9" id="KW-0223">Dioxygenase</keyword>
<keyword evidence="4" id="KW-0560">Oxidoreductase</keyword>
<proteinExistence type="predicted"/>
<dbReference type="PANTHER" id="PTHR43756:SF5">
    <property type="entry name" value="CHOLINE MONOOXYGENASE, CHLOROPLASTIC"/>
    <property type="match status" value="1"/>
</dbReference>
<dbReference type="GO" id="GO:0051537">
    <property type="term" value="F:2 iron, 2 sulfur cluster binding"/>
    <property type="evidence" value="ECO:0007669"/>
    <property type="project" value="UniProtKB-KW"/>
</dbReference>
<dbReference type="PANTHER" id="PTHR43756">
    <property type="entry name" value="CHOLINE MONOOXYGENASE, CHLOROPLASTIC"/>
    <property type="match status" value="1"/>
</dbReference>
<keyword evidence="2" id="KW-0001">2Fe-2S</keyword>
<protein>
    <submittedName>
        <fullName evidence="9">Aromatic ring-hydroxylating dioxygenase subunit alpha</fullName>
    </submittedName>
</protein>
<dbReference type="EMBL" id="BAABLX010000001">
    <property type="protein sequence ID" value="GAA4929464.1"/>
    <property type="molecule type" value="Genomic_DNA"/>
</dbReference>
<organism evidence="9 10">
    <name type="scientific">Halioxenophilus aromaticivorans</name>
    <dbReference type="NCBI Taxonomy" id="1306992"/>
    <lineage>
        <taxon>Bacteria</taxon>
        <taxon>Pseudomonadati</taxon>
        <taxon>Pseudomonadota</taxon>
        <taxon>Gammaproteobacteria</taxon>
        <taxon>Alteromonadales</taxon>
        <taxon>Alteromonadaceae</taxon>
        <taxon>Halioxenophilus</taxon>
    </lineage>
</organism>
<evidence type="ECO:0000313" key="10">
    <source>
        <dbReference type="Proteomes" id="UP001409585"/>
    </source>
</evidence>
<dbReference type="Gene3D" id="2.102.10.10">
    <property type="entry name" value="Rieske [2Fe-2S] iron-sulphur domain"/>
    <property type="match status" value="1"/>
</dbReference>
<dbReference type="SUPFAM" id="SSF50022">
    <property type="entry name" value="ISP domain"/>
    <property type="match status" value="1"/>
</dbReference>
<evidence type="ECO:0000256" key="5">
    <source>
        <dbReference type="ARBA" id="ARBA00023004"/>
    </source>
</evidence>
<name>A0AAV3TWG6_9ALTE</name>
<evidence type="ECO:0000256" key="7">
    <source>
        <dbReference type="SAM" id="MobiDB-lite"/>
    </source>
</evidence>
<dbReference type="InterPro" id="IPR017941">
    <property type="entry name" value="Rieske_2Fe-2S"/>
</dbReference>
<evidence type="ECO:0000259" key="8">
    <source>
        <dbReference type="PROSITE" id="PS51296"/>
    </source>
</evidence>
<dbReference type="PRINTS" id="PR00090">
    <property type="entry name" value="RNGDIOXGNASE"/>
</dbReference>
<keyword evidence="10" id="KW-1185">Reference proteome</keyword>
<dbReference type="RefSeq" id="WP_345415510.1">
    <property type="nucleotide sequence ID" value="NZ_AP031496.1"/>
</dbReference>
<feature type="domain" description="Rieske" evidence="8">
    <location>
        <begin position="51"/>
        <end position="167"/>
    </location>
</feature>
<gene>
    <name evidence="9" type="ORF">GCM10025791_01460</name>
</gene>
<feature type="region of interest" description="Disordered" evidence="7">
    <location>
        <begin position="250"/>
        <end position="270"/>
    </location>
</feature>
<dbReference type="AlphaFoldDB" id="A0AAV3TWG6"/>
<dbReference type="InterPro" id="IPR036922">
    <property type="entry name" value="Rieske_2Fe-2S_sf"/>
</dbReference>
<dbReference type="Proteomes" id="UP001409585">
    <property type="component" value="Unassembled WGS sequence"/>
</dbReference>
<dbReference type="SUPFAM" id="SSF55961">
    <property type="entry name" value="Bet v1-like"/>
    <property type="match status" value="1"/>
</dbReference>
<dbReference type="CDD" id="cd03469">
    <property type="entry name" value="Rieske_RO_Alpha_N"/>
    <property type="match status" value="1"/>
</dbReference>
<keyword evidence="6" id="KW-0411">Iron-sulfur</keyword>
<evidence type="ECO:0000313" key="9">
    <source>
        <dbReference type="EMBL" id="GAA4929464.1"/>
    </source>
</evidence>
<evidence type="ECO:0000256" key="2">
    <source>
        <dbReference type="ARBA" id="ARBA00022714"/>
    </source>
</evidence>
<dbReference type="Pfam" id="PF00848">
    <property type="entry name" value="Ring_hydroxyl_A"/>
    <property type="match status" value="1"/>
</dbReference>
<accession>A0AAV3TWG6</accession>
<dbReference type="GO" id="GO:0051213">
    <property type="term" value="F:dioxygenase activity"/>
    <property type="evidence" value="ECO:0007669"/>
    <property type="project" value="UniProtKB-KW"/>
</dbReference>
<keyword evidence="5" id="KW-0408">Iron</keyword>
<dbReference type="InterPro" id="IPR001663">
    <property type="entry name" value="Rng_hydr_dOase-A"/>
</dbReference>